<keyword evidence="2" id="KW-0238">DNA-binding</keyword>
<evidence type="ECO:0000256" key="2">
    <source>
        <dbReference type="ARBA" id="ARBA00023125"/>
    </source>
</evidence>
<sequence>MDRRVVDEQGCVWYRLGALPGVASITYGVDRAGSNLQGGVPLLQAGHISDGSIRVHQPASISQEEHAACTRSWLHAGDVVIVLVGRVGDAAVVTPGEHDWNAARSVGVVTCTEQGRRDGIGSWVSYWLRSPAARAWCLEHSAGTARASLSVTALRDLPVPMPPTADRTQIHDLLRVIDEKKAVNELIAECAVKLAGAYFADIPATELSRDRATLADVAKVSTGLARPTRDDRSPAVGWVTSAEVLQSAFPHLDQVARVIAASSEHIVQPGSLLVASTPGGVQTVETLVPVIPSRGMLAVSPFHESDRMWLLHDLRARASELVLTAQGRQARELSRGIFEQQTVRWPDQAVRESFGCIAGPLHERAKLVTAENRTLGSLARAAWRGMTPPSDWPPGDS</sequence>
<name>A0A1H6F4M5_9ACTN</name>
<dbReference type="GO" id="GO:0003677">
    <property type="term" value="F:DNA binding"/>
    <property type="evidence" value="ECO:0007669"/>
    <property type="project" value="UniProtKB-KW"/>
</dbReference>
<dbReference type="Gene3D" id="3.90.220.20">
    <property type="entry name" value="DNA methylase specificity domains"/>
    <property type="match status" value="2"/>
</dbReference>
<dbReference type="SUPFAM" id="SSF116734">
    <property type="entry name" value="DNA methylase specificity domain"/>
    <property type="match status" value="2"/>
</dbReference>
<dbReference type="EMBL" id="FNVT01000049">
    <property type="protein sequence ID" value="SEH03934.1"/>
    <property type="molecule type" value="Genomic_DNA"/>
</dbReference>
<keyword evidence="4" id="KW-1185">Reference proteome</keyword>
<dbReference type="PANTHER" id="PTHR30408">
    <property type="entry name" value="TYPE-1 RESTRICTION ENZYME ECOKI SPECIFICITY PROTEIN"/>
    <property type="match status" value="1"/>
</dbReference>
<evidence type="ECO:0000313" key="3">
    <source>
        <dbReference type="EMBL" id="SEH03934.1"/>
    </source>
</evidence>
<keyword evidence="1" id="KW-0680">Restriction system</keyword>
<dbReference type="GO" id="GO:0009307">
    <property type="term" value="P:DNA restriction-modification system"/>
    <property type="evidence" value="ECO:0007669"/>
    <property type="project" value="UniProtKB-KW"/>
</dbReference>
<dbReference type="InterPro" id="IPR052021">
    <property type="entry name" value="Type-I_RS_S_subunit"/>
</dbReference>
<dbReference type="AlphaFoldDB" id="A0A1H6F4M5"/>
<organism evidence="3 4">
    <name type="scientific">Nonomuraea solani</name>
    <dbReference type="NCBI Taxonomy" id="1144553"/>
    <lineage>
        <taxon>Bacteria</taxon>
        <taxon>Bacillati</taxon>
        <taxon>Actinomycetota</taxon>
        <taxon>Actinomycetes</taxon>
        <taxon>Streptosporangiales</taxon>
        <taxon>Streptosporangiaceae</taxon>
        <taxon>Nonomuraea</taxon>
    </lineage>
</organism>
<gene>
    <name evidence="3" type="ORF">SAMN05444920_1494</name>
</gene>
<reference evidence="3 4" key="1">
    <citation type="submission" date="2016-10" db="EMBL/GenBank/DDBJ databases">
        <authorList>
            <person name="de Groot N.N."/>
        </authorList>
    </citation>
    <scope>NUCLEOTIDE SEQUENCE [LARGE SCALE GENOMIC DNA]</scope>
    <source>
        <strain evidence="3 4">CGMCC 4.7037</strain>
    </source>
</reference>
<evidence type="ECO:0000256" key="1">
    <source>
        <dbReference type="ARBA" id="ARBA00022747"/>
    </source>
</evidence>
<proteinExistence type="predicted"/>
<protein>
    <submittedName>
        <fullName evidence="3">Type I restriction enzyme, S subunit</fullName>
    </submittedName>
</protein>
<dbReference type="InterPro" id="IPR044946">
    <property type="entry name" value="Restrct_endonuc_typeI_TRD_sf"/>
</dbReference>
<dbReference type="Proteomes" id="UP000236732">
    <property type="component" value="Unassembled WGS sequence"/>
</dbReference>
<evidence type="ECO:0000313" key="4">
    <source>
        <dbReference type="Proteomes" id="UP000236732"/>
    </source>
</evidence>
<accession>A0A1H6F4M5</accession>
<dbReference type="PANTHER" id="PTHR30408:SF12">
    <property type="entry name" value="TYPE I RESTRICTION ENZYME MJAVIII SPECIFICITY SUBUNIT"/>
    <property type="match status" value="1"/>
</dbReference>